<evidence type="ECO:0000313" key="1">
    <source>
        <dbReference type="EMBL" id="RCK07824.1"/>
    </source>
</evidence>
<name>A0A367UKG1_9PROT</name>
<keyword evidence="2" id="KW-1185">Reference proteome</keyword>
<dbReference type="AlphaFoldDB" id="A0A367UKG1"/>
<protein>
    <submittedName>
        <fullName evidence="1">Uncharacterized protein</fullName>
    </submittedName>
</protein>
<evidence type="ECO:0000313" key="2">
    <source>
        <dbReference type="Proteomes" id="UP000252419"/>
    </source>
</evidence>
<organism evidence="1 2">
    <name type="scientific">Thalassospira xianhensis MCCC 1A02616</name>
    <dbReference type="NCBI Taxonomy" id="1177929"/>
    <lineage>
        <taxon>Bacteria</taxon>
        <taxon>Pseudomonadati</taxon>
        <taxon>Pseudomonadota</taxon>
        <taxon>Alphaproteobacteria</taxon>
        <taxon>Rhodospirillales</taxon>
        <taxon>Thalassospiraceae</taxon>
        <taxon>Thalassospira</taxon>
    </lineage>
</organism>
<proteinExistence type="predicted"/>
<gene>
    <name evidence="1" type="ORF">TH5_01965</name>
</gene>
<dbReference type="Proteomes" id="UP000252419">
    <property type="component" value="Unassembled WGS sequence"/>
</dbReference>
<reference evidence="1 2" key="1">
    <citation type="submission" date="2014-07" db="EMBL/GenBank/DDBJ databases">
        <title>Draft genome sequence of Thalassospira xianhensis P-4 (MCCC 1A02616).</title>
        <authorList>
            <person name="Lai Q."/>
            <person name="Shao Z."/>
        </authorList>
    </citation>
    <scope>NUCLEOTIDE SEQUENCE [LARGE SCALE GENOMIC DNA]</scope>
    <source>
        <strain evidence="1 2">MCCC 1A02616</strain>
    </source>
</reference>
<dbReference type="EMBL" id="JPWA01000001">
    <property type="protein sequence ID" value="RCK07824.1"/>
    <property type="molecule type" value="Genomic_DNA"/>
</dbReference>
<comment type="caution">
    <text evidence="1">The sequence shown here is derived from an EMBL/GenBank/DDBJ whole genome shotgun (WGS) entry which is preliminary data.</text>
</comment>
<accession>A0A367UKG1</accession>
<sequence length="281" mass="31113">MIKAHNMLFATANRQAAVVGRTLPERGIERMRDILDMRQCDFVPAYSGRTQSYYSCDELIVGNNPYLTAISLLVAARGGKTVVVIPTNTNDEWDYQFMKPAVFRRWVERALNIPRIDVGGVTEDDIFQAWSDRFFEVIASEVSRQPDVTAMVLNRMVPSVSSYSPEGEVLVFLNPEASPASDDQVSAALPGHNVARHVLLNTLVPLSYPIRPDHYNYLFAKHVTVTSRLSGFADSDPTVKDGNAYGNPLVEGVGSAVMMDADPLERLKEAFMAVLRASSRA</sequence>